<dbReference type="RefSeq" id="WP_196913073.1">
    <property type="nucleotide sequence ID" value="NZ_JADTFC010000050.1"/>
</dbReference>
<evidence type="ECO:0000313" key="2">
    <source>
        <dbReference type="Proteomes" id="UP000608450"/>
    </source>
</evidence>
<gene>
    <name evidence="1" type="ORF">I5I61_18680</name>
</gene>
<proteinExistence type="predicted"/>
<sequence>MSHTPGPWVRCATSPKIIMSGSIIEGHEGCMIGSVTGNDNSGFYASEEEAEANAKLISAAPELLNELKSLYRAYVRLLEAGHDRILSLGGDCDPVDKMESEDQNLRSAQAAIAKATA</sequence>
<dbReference type="Proteomes" id="UP000608450">
    <property type="component" value="Unassembled WGS sequence"/>
</dbReference>
<organism evidence="1 2">
    <name type="scientific">Pseudomonas nitroreducens</name>
    <dbReference type="NCBI Taxonomy" id="46680"/>
    <lineage>
        <taxon>Bacteria</taxon>
        <taxon>Pseudomonadati</taxon>
        <taxon>Pseudomonadota</taxon>
        <taxon>Gammaproteobacteria</taxon>
        <taxon>Pseudomonadales</taxon>
        <taxon>Pseudomonadaceae</taxon>
        <taxon>Pseudomonas</taxon>
    </lineage>
</organism>
<protein>
    <submittedName>
        <fullName evidence="1">Uncharacterized protein</fullName>
    </submittedName>
</protein>
<evidence type="ECO:0000313" key="1">
    <source>
        <dbReference type="EMBL" id="MBG6289484.1"/>
    </source>
</evidence>
<keyword evidence="2" id="KW-1185">Reference proteome</keyword>
<comment type="caution">
    <text evidence="1">The sequence shown here is derived from an EMBL/GenBank/DDBJ whole genome shotgun (WGS) entry which is preliminary data.</text>
</comment>
<reference evidence="1 2" key="1">
    <citation type="submission" date="2020-11" db="EMBL/GenBank/DDBJ databases">
        <title>Enhanced detection system for hospital associated transmission using whole genome sequencing surveillance.</title>
        <authorList>
            <person name="Harrison L.H."/>
            <person name="Van Tyne D."/>
            <person name="Marsh J.W."/>
            <person name="Griffith M.P."/>
            <person name="Snyder D.J."/>
            <person name="Cooper V.S."/>
            <person name="Mustapha M."/>
        </authorList>
    </citation>
    <scope>NUCLEOTIDE SEQUENCE [LARGE SCALE GENOMIC DNA]</scope>
    <source>
        <strain evidence="1 2">PSA00705</strain>
    </source>
</reference>
<accession>A0ABS0KND5</accession>
<name>A0ABS0KND5_PSENT</name>
<dbReference type="EMBL" id="JADTFC010000050">
    <property type="protein sequence ID" value="MBG6289484.1"/>
    <property type="molecule type" value="Genomic_DNA"/>
</dbReference>